<proteinExistence type="predicted"/>
<dbReference type="Proteomes" id="UP000183954">
    <property type="component" value="Unassembled WGS sequence"/>
</dbReference>
<keyword evidence="2" id="KW-1185">Reference proteome</keyword>
<accession>A0A1M5RC53</accession>
<evidence type="ECO:0000313" key="1">
    <source>
        <dbReference type="EMBL" id="SHH23629.1"/>
    </source>
</evidence>
<reference evidence="2" key="1">
    <citation type="submission" date="2016-11" db="EMBL/GenBank/DDBJ databases">
        <authorList>
            <person name="Varghese N."/>
            <person name="Submissions S."/>
        </authorList>
    </citation>
    <scope>NUCLEOTIDE SEQUENCE [LARGE SCALE GENOMIC DNA]</scope>
    <source>
        <strain evidence="2">DSM 15449</strain>
    </source>
</reference>
<dbReference type="AlphaFoldDB" id="A0A1M5RC53"/>
<sequence>MLTIDEYIAKMKKSDKLDEFDYTKQSENMSVVMKYVMSYFNEYLTMETCDAETIKLKHATDKLEEEIEKRYPKSKDFILDFYMQYKIRIHKEIDKWLEDLPYFPFFYSEHDFSSAAKSFSTSHKIKGANMEEYENNITTLIAELKQYNTEGLSPSEMIHLDNNIVKWIKETYRQYGVNLFSFAYNLADTYNDRYVKYERERYGERPYYVNNYNHRYNNNPFNIDRIFEDNKHRPFLENKRGELEMLVMHEWLFSMVYDDDYWPEYVNLCVSRGKVNIVRNVNALLPVSSSGLNYPEDASCVTEHIITTDGILKKKPERAYILRVDVSQTYAGVWQNSEEMASLITALQASFKEFGVPKVLELTAPVKTASFDEEIFISCCSILEKKMKKNTQMKVAIVNGLENKKSKQKPKPISYLNTIEDLIKLKVQLRERKIPLRFSIDFPALLGSKRSSSYSQREVFGALTEIKNSIVCLNITNFKTQESYGPKYKEISEDLDVYYLHKFKHPTYDDFYTMLSAAFNDNQKRYLIPKSIANDAELEELVDNLLRSGFAFCDGGEQHE</sequence>
<dbReference type="EMBL" id="FQXJ01000003">
    <property type="protein sequence ID" value="SHH23629.1"/>
    <property type="molecule type" value="Genomic_DNA"/>
</dbReference>
<protein>
    <submittedName>
        <fullName evidence="1">Uncharacterized protein</fullName>
    </submittedName>
</protein>
<gene>
    <name evidence="1" type="ORF">SAMN02746098_00513</name>
</gene>
<dbReference type="OrthoDB" id="9554296at2"/>
<evidence type="ECO:0000313" key="2">
    <source>
        <dbReference type="Proteomes" id="UP000183954"/>
    </source>
</evidence>
<name>A0A1M5RC53_9FIRM</name>
<dbReference type="RefSeq" id="WP_073027614.1">
    <property type="nucleotide sequence ID" value="NZ_FQXJ01000003.1"/>
</dbReference>
<organism evidence="1 2">
    <name type="scientific">Desulfosporosinus lacus DSM 15449</name>
    <dbReference type="NCBI Taxonomy" id="1121420"/>
    <lineage>
        <taxon>Bacteria</taxon>
        <taxon>Bacillati</taxon>
        <taxon>Bacillota</taxon>
        <taxon>Clostridia</taxon>
        <taxon>Eubacteriales</taxon>
        <taxon>Desulfitobacteriaceae</taxon>
        <taxon>Desulfosporosinus</taxon>
    </lineage>
</organism>